<dbReference type="NCBIfam" id="TIGR01552">
    <property type="entry name" value="phd_fam"/>
    <property type="match status" value="1"/>
</dbReference>
<proteinExistence type="inferred from homology"/>
<dbReference type="InterPro" id="IPR006442">
    <property type="entry name" value="Antitoxin_Phd/YefM"/>
</dbReference>
<dbReference type="Pfam" id="PF02604">
    <property type="entry name" value="PhdYeFM_antitox"/>
    <property type="match status" value="1"/>
</dbReference>
<gene>
    <name evidence="3" type="ORF">A3F00_03635</name>
</gene>
<evidence type="ECO:0000256" key="2">
    <source>
        <dbReference type="RuleBase" id="RU362080"/>
    </source>
</evidence>
<evidence type="ECO:0000313" key="3">
    <source>
        <dbReference type="EMBL" id="OGE38734.1"/>
    </source>
</evidence>
<comment type="function">
    <text evidence="2">Antitoxin component of a type II toxin-antitoxin (TA) system.</text>
</comment>
<evidence type="ECO:0000313" key="4">
    <source>
        <dbReference type="Proteomes" id="UP000176527"/>
    </source>
</evidence>
<protein>
    <recommendedName>
        <fullName evidence="2">Antitoxin</fullName>
    </recommendedName>
</protein>
<organism evidence="3 4">
    <name type="scientific">Candidatus Daviesbacteria bacterium RIFCSPHIGHO2_12_FULL_37_11</name>
    <dbReference type="NCBI Taxonomy" id="1797777"/>
    <lineage>
        <taxon>Bacteria</taxon>
        <taxon>Candidatus Daviesiibacteriota</taxon>
    </lineage>
</organism>
<comment type="similarity">
    <text evidence="1 2">Belongs to the phD/YefM antitoxin family.</text>
</comment>
<evidence type="ECO:0000256" key="1">
    <source>
        <dbReference type="ARBA" id="ARBA00009981"/>
    </source>
</evidence>
<dbReference type="AlphaFoldDB" id="A0A1F5KD00"/>
<reference evidence="3 4" key="1">
    <citation type="journal article" date="2016" name="Nat. Commun.">
        <title>Thousands of microbial genomes shed light on interconnected biogeochemical processes in an aquifer system.</title>
        <authorList>
            <person name="Anantharaman K."/>
            <person name="Brown C.T."/>
            <person name="Hug L.A."/>
            <person name="Sharon I."/>
            <person name="Castelle C.J."/>
            <person name="Probst A.J."/>
            <person name="Thomas B.C."/>
            <person name="Singh A."/>
            <person name="Wilkins M.J."/>
            <person name="Karaoz U."/>
            <person name="Brodie E.L."/>
            <person name="Williams K.H."/>
            <person name="Hubbard S.S."/>
            <person name="Banfield J.F."/>
        </authorList>
    </citation>
    <scope>NUCLEOTIDE SEQUENCE [LARGE SCALE GENOMIC DNA]</scope>
</reference>
<dbReference type="InterPro" id="IPR036165">
    <property type="entry name" value="YefM-like_sf"/>
</dbReference>
<accession>A0A1F5KD00</accession>
<dbReference type="Proteomes" id="UP000176527">
    <property type="component" value="Unassembled WGS sequence"/>
</dbReference>
<dbReference type="Gene3D" id="3.40.1620.10">
    <property type="entry name" value="YefM-like domain"/>
    <property type="match status" value="1"/>
</dbReference>
<dbReference type="SUPFAM" id="SSF143120">
    <property type="entry name" value="YefM-like"/>
    <property type="match status" value="1"/>
</dbReference>
<sequence length="97" mass="11089">MQLANLLDKRFVGTDELRRDLTKILDQVLKGGEVIVTQHGQPKVVMVDIETYLKVQELEDDLADYDPKFIKKMNRALDDVKKHGGIPADKVWEELGI</sequence>
<comment type="caution">
    <text evidence="3">The sequence shown here is derived from an EMBL/GenBank/DDBJ whole genome shotgun (WGS) entry which is preliminary data.</text>
</comment>
<name>A0A1F5KD00_9BACT</name>
<dbReference type="EMBL" id="MFDE01000014">
    <property type="protein sequence ID" value="OGE38734.1"/>
    <property type="molecule type" value="Genomic_DNA"/>
</dbReference>